<evidence type="ECO:0000256" key="5">
    <source>
        <dbReference type="PIRSR" id="PIRSR001227-1"/>
    </source>
</evidence>
<dbReference type="Gene3D" id="1.10.439.10">
    <property type="entry name" value="Penicillin Amidohydrolase, domain 1"/>
    <property type="match status" value="1"/>
</dbReference>
<protein>
    <submittedName>
        <fullName evidence="7">Acylase</fullName>
    </submittedName>
</protein>
<dbReference type="InterPro" id="IPR002692">
    <property type="entry name" value="S45"/>
</dbReference>
<dbReference type="GO" id="GO:0016811">
    <property type="term" value="F:hydrolase activity, acting on carbon-nitrogen (but not peptide) bonds, in linear amides"/>
    <property type="evidence" value="ECO:0007669"/>
    <property type="project" value="InterPro"/>
</dbReference>
<gene>
    <name evidence="7" type="ORF">D7193_26185</name>
</gene>
<feature type="binding site" evidence="6">
    <location>
        <position position="293"/>
    </location>
    <ligand>
        <name>Ca(2+)</name>
        <dbReference type="ChEBI" id="CHEBI:29108"/>
    </ligand>
</feature>
<sequence>MSTTQNDGHLSRRRILGGAAGLAAGAAAVTAGLSPAAASATPVRTPPDLGRWRRQAERVTITRDDWGIPHVVGRTDADAVFGMMYAQAEDDFDRIERNYLVSLGRLAEAEGQGAIWQDLRQRLFIDPDELKRDYARSPAWLRKLMQAWADGLNYYLATHPEVRPRVIRRFEPWMPLSFSEGSIGGDIERVPLTQLEAFYDKRPVEMTDDERGLLFREPSGSNGMAIAPSHTRDGHALLLINPHTSFFFRSEQHVTSDEGLNAYGAATWGQFFIYQGFNANTGWMHTSSGVDNVDEFAETVVIGDHGRRYYRYGDALRPVTTKTISLSYRTDDGGLAKRTFTTYATHHGPVVREADGKWIAFALMNKPVEALQQSFLRTKTRDYADYMQVAGLKANSSNNTLFADTKGEIAFLVPQFMPVRDDRFDYRRPVDGSDPATDWHGLHSLRSLPQAVNPENGWAFNTNNWPWTAAGADSPRAEDYPRYFDQAGENPRGPQAIRVLSARRDFTPQTLIAAAFDRYLTAFARLVPQLVAAWDKLPAGDQQRARLAAPVDLLRGWDHRWGAESTATSLAVFWGEALWAPLSQAARDAGMSMWDYLAERATDAQRLTALDAAVARLTQDFGGWQVPWGEINRFQRNDGAITQTFDDAKPSFPVPFTSAQWGSLASFGARRYPGTKRYYGTSGNSFVAVVEFGPRLRAWAVTAGGASGHPDSPHFDDQVERYASGDLRPVYFYPEDLKGHVERRYRPGAR</sequence>
<evidence type="ECO:0000313" key="7">
    <source>
        <dbReference type="EMBL" id="RKN52062.1"/>
    </source>
</evidence>
<evidence type="ECO:0000313" key="8">
    <source>
        <dbReference type="Proteomes" id="UP000279968"/>
    </source>
</evidence>
<keyword evidence="6" id="KW-0479">Metal-binding</keyword>
<dbReference type="InterPro" id="IPR006311">
    <property type="entry name" value="TAT_signal"/>
</dbReference>
<proteinExistence type="inferred from homology"/>
<feature type="active site" description="Nucleophile" evidence="5">
    <location>
        <position position="221"/>
    </location>
</feature>
<dbReference type="GO" id="GO:0046872">
    <property type="term" value="F:metal ion binding"/>
    <property type="evidence" value="ECO:0007669"/>
    <property type="project" value="UniProtKB-KW"/>
</dbReference>
<comment type="caution">
    <text evidence="7">The sequence shown here is derived from an EMBL/GenBank/DDBJ whole genome shotgun (WGS) entry which is preliminary data.</text>
</comment>
<keyword evidence="6" id="KW-0106">Calcium</keyword>
<comment type="similarity">
    <text evidence="1">Belongs to the peptidase S45 family.</text>
</comment>
<keyword evidence="3" id="KW-0378">Hydrolase</keyword>
<dbReference type="AlphaFoldDB" id="A0A3A9ZUS1"/>
<dbReference type="EMBL" id="RBAN01000005">
    <property type="protein sequence ID" value="RKN52062.1"/>
    <property type="molecule type" value="Genomic_DNA"/>
</dbReference>
<accession>A0A3A9ZUS1</accession>
<evidence type="ECO:0000256" key="2">
    <source>
        <dbReference type="ARBA" id="ARBA00022729"/>
    </source>
</evidence>
<name>A0A3A9ZUS1_9ACTN</name>
<dbReference type="Proteomes" id="UP000279968">
    <property type="component" value="Unassembled WGS sequence"/>
</dbReference>
<dbReference type="InterPro" id="IPR023343">
    <property type="entry name" value="Penicillin_amidase_dom1"/>
</dbReference>
<dbReference type="PIRSF" id="PIRSF001227">
    <property type="entry name" value="Pen_acylase"/>
    <property type="match status" value="1"/>
</dbReference>
<keyword evidence="8" id="KW-1185">Reference proteome</keyword>
<evidence type="ECO:0000256" key="1">
    <source>
        <dbReference type="ARBA" id="ARBA00006586"/>
    </source>
</evidence>
<dbReference type="SUPFAM" id="SSF56235">
    <property type="entry name" value="N-terminal nucleophile aminohydrolases (Ntn hydrolases)"/>
    <property type="match status" value="1"/>
</dbReference>
<dbReference type="InterPro" id="IPR014395">
    <property type="entry name" value="Pen/GL7ACA/AHL_acylase"/>
</dbReference>
<keyword evidence="4" id="KW-0865">Zymogen</keyword>
<feature type="binding site" evidence="6">
    <location>
        <position position="291"/>
    </location>
    <ligand>
        <name>Ca(2+)</name>
        <dbReference type="ChEBI" id="CHEBI:29108"/>
    </ligand>
</feature>
<reference evidence="7 8" key="1">
    <citation type="journal article" date="2015" name="Int. J. Syst. Evol. Microbiol.">
        <title>Micromonospora costi sp. nov., isolated from a leaf of Costus speciosus.</title>
        <authorList>
            <person name="Thawai C."/>
        </authorList>
    </citation>
    <scope>NUCLEOTIDE SEQUENCE [LARGE SCALE GENOMIC DNA]</scope>
    <source>
        <strain evidence="7 8">CS1-12</strain>
    </source>
</reference>
<dbReference type="InterPro" id="IPR029055">
    <property type="entry name" value="Ntn_hydrolases_N"/>
</dbReference>
<dbReference type="Pfam" id="PF01804">
    <property type="entry name" value="Penicil_amidase"/>
    <property type="match status" value="1"/>
</dbReference>
<dbReference type="Gene3D" id="3.60.20.10">
    <property type="entry name" value="Glutamine Phosphoribosylpyrophosphate, subunit 1, domain 1"/>
    <property type="match status" value="1"/>
</dbReference>
<keyword evidence="2" id="KW-0732">Signal</keyword>
<feature type="binding site" evidence="6">
    <location>
        <position position="294"/>
    </location>
    <ligand>
        <name>Ca(2+)</name>
        <dbReference type="ChEBI" id="CHEBI:29108"/>
    </ligand>
</feature>
<dbReference type="InterPro" id="IPR043147">
    <property type="entry name" value="Penicillin_amidase_A-knob"/>
</dbReference>
<dbReference type="RefSeq" id="WP_120782294.1">
    <property type="nucleotide sequence ID" value="NZ_JBHLUP010000005.1"/>
</dbReference>
<evidence type="ECO:0000256" key="6">
    <source>
        <dbReference type="PIRSR" id="PIRSR001227-2"/>
    </source>
</evidence>
<dbReference type="OrthoDB" id="9759796at2"/>
<dbReference type="Gene3D" id="1.10.1400.10">
    <property type="match status" value="1"/>
</dbReference>
<dbReference type="InterPro" id="IPR043146">
    <property type="entry name" value="Penicillin_amidase_N_B-knob"/>
</dbReference>
<dbReference type="GO" id="GO:0017000">
    <property type="term" value="P:antibiotic biosynthetic process"/>
    <property type="evidence" value="ECO:0007669"/>
    <property type="project" value="InterPro"/>
</dbReference>
<evidence type="ECO:0000256" key="3">
    <source>
        <dbReference type="ARBA" id="ARBA00022801"/>
    </source>
</evidence>
<dbReference type="Gene3D" id="2.30.120.10">
    <property type="match status" value="1"/>
</dbReference>
<dbReference type="PROSITE" id="PS51318">
    <property type="entry name" value="TAT"/>
    <property type="match status" value="1"/>
</dbReference>
<dbReference type="PANTHER" id="PTHR34218:SF3">
    <property type="entry name" value="ACYL-HOMOSERINE LACTONE ACYLASE PVDQ"/>
    <property type="match status" value="1"/>
</dbReference>
<evidence type="ECO:0000256" key="4">
    <source>
        <dbReference type="ARBA" id="ARBA00023145"/>
    </source>
</evidence>
<comment type="cofactor">
    <cofactor evidence="6">
        <name>Ca(2+)</name>
        <dbReference type="ChEBI" id="CHEBI:29108"/>
    </cofactor>
    <text evidence="6">Binds 1 Ca(2+) ion per dimer.</text>
</comment>
<dbReference type="PANTHER" id="PTHR34218">
    <property type="entry name" value="PEPTIDASE S45 PENICILLIN AMIDASE"/>
    <property type="match status" value="1"/>
</dbReference>
<organism evidence="7 8">
    <name type="scientific">Micromonospora costi</name>
    <dbReference type="NCBI Taxonomy" id="1530042"/>
    <lineage>
        <taxon>Bacteria</taxon>
        <taxon>Bacillati</taxon>
        <taxon>Actinomycetota</taxon>
        <taxon>Actinomycetes</taxon>
        <taxon>Micromonosporales</taxon>
        <taxon>Micromonosporaceae</taxon>
        <taxon>Micromonospora</taxon>
    </lineage>
</organism>